<evidence type="ECO:0000256" key="9">
    <source>
        <dbReference type="ARBA" id="ARBA00023180"/>
    </source>
</evidence>
<sequence>MEQSDGQAKNKTQELLIAWLSQPLSVIIILANIFLILGILFNRKLHGTTNWCFLSLLFADLLAGSALPCIPKLATEMNLKYYPCFFTYLTPNFLFLCLLANLLVVHYAKYVCIIHPLHYQASWVYRWAFLYILLAWTAPLIFACLPLVWNQWGTNKNCSFKSVFPKPYLYLETYGLLIPSILAMSFMCIQILWVARKHLKDIKNLLHSVTQSQAPSELEQQLELRNVKSIASASIIFLVCWVPYIVCLNISLLATTPSVSQTIRTIVTCIGTGSAAAVPIILSFGNHQYTQFWRDLATKVCQGCCQRWRCKQKQAQLNASMPRENICMREAHLREAPG</sequence>
<evidence type="ECO:0000256" key="4">
    <source>
        <dbReference type="ARBA" id="ARBA00022989"/>
    </source>
</evidence>
<evidence type="ECO:0000256" key="6">
    <source>
        <dbReference type="ARBA" id="ARBA00023136"/>
    </source>
</evidence>
<comment type="subcellular location">
    <subcellularLocation>
        <location evidence="1">Cell membrane</location>
        <topology evidence="1">Multi-pass membrane protein</topology>
    </subcellularLocation>
</comment>
<evidence type="ECO:0000256" key="10">
    <source>
        <dbReference type="ARBA" id="ARBA00023224"/>
    </source>
</evidence>
<keyword evidence="5" id="KW-0297">G-protein coupled receptor</keyword>
<keyword evidence="10" id="KW-0807">Transducer</keyword>
<evidence type="ECO:0000256" key="11">
    <source>
        <dbReference type="ARBA" id="ARBA00040522"/>
    </source>
</evidence>
<evidence type="ECO:0000313" key="15">
    <source>
        <dbReference type="RefSeq" id="XP_020660630.2"/>
    </source>
</evidence>
<reference evidence="14" key="1">
    <citation type="submission" date="2025-05" db="UniProtKB">
        <authorList>
            <consortium name="RefSeq"/>
        </authorList>
    </citation>
    <scope>NUCLEOTIDE SEQUENCE [LARGE SCALE GENOMIC DNA]</scope>
</reference>
<dbReference type="AlphaFoldDB" id="A0A6J0UN01"/>
<evidence type="ECO:0000256" key="1">
    <source>
        <dbReference type="ARBA" id="ARBA00004651"/>
    </source>
</evidence>
<evidence type="ECO:0000256" key="3">
    <source>
        <dbReference type="ARBA" id="ARBA00022692"/>
    </source>
</evidence>
<proteinExistence type="predicted"/>
<keyword evidence="8 15" id="KW-0675">Receptor</keyword>
<keyword evidence="2" id="KW-1003">Cell membrane</keyword>
<dbReference type="InParanoid" id="A0A6J0UN01"/>
<keyword evidence="6 12" id="KW-0472">Membrane</keyword>
<dbReference type="Gene3D" id="1.20.1070.10">
    <property type="entry name" value="Rhodopsin 7-helix transmembrane proteins"/>
    <property type="match status" value="1"/>
</dbReference>
<feature type="transmembrane region" description="Helical" evidence="12">
    <location>
        <begin position="20"/>
        <end position="41"/>
    </location>
</feature>
<dbReference type="PROSITE" id="PS50262">
    <property type="entry name" value="G_PROTEIN_RECEP_F1_2"/>
    <property type="match status" value="1"/>
</dbReference>
<dbReference type="RefSeq" id="XP_020660630.2">
    <property type="nucleotide sequence ID" value="XM_020804971.2"/>
</dbReference>
<feature type="transmembrane region" description="Helical" evidence="12">
    <location>
        <begin position="85"/>
        <end position="108"/>
    </location>
</feature>
<keyword evidence="14" id="KW-1185">Reference proteome</keyword>
<evidence type="ECO:0000256" key="2">
    <source>
        <dbReference type="ARBA" id="ARBA00022475"/>
    </source>
</evidence>
<evidence type="ECO:0000313" key="14">
    <source>
        <dbReference type="Proteomes" id="UP001652642"/>
    </source>
</evidence>
<protein>
    <recommendedName>
        <fullName evidence="11">G-protein coupled bile acid receptor 1</fullName>
    </recommendedName>
</protein>
<dbReference type="PRINTS" id="PR00237">
    <property type="entry name" value="GPCRRHODOPSN"/>
</dbReference>
<keyword evidence="4 12" id="KW-1133">Transmembrane helix</keyword>
<keyword evidence="3 12" id="KW-0812">Transmembrane</keyword>
<dbReference type="PANTHER" id="PTHR24246">
    <property type="entry name" value="OLFACTORY RECEPTOR AND ADENOSINE RECEPTOR"/>
    <property type="match status" value="1"/>
</dbReference>
<evidence type="ECO:0000256" key="7">
    <source>
        <dbReference type="ARBA" id="ARBA00023157"/>
    </source>
</evidence>
<dbReference type="KEGG" id="pvt:110085119"/>
<dbReference type="CTD" id="151306"/>
<evidence type="ECO:0000256" key="12">
    <source>
        <dbReference type="SAM" id="Phobius"/>
    </source>
</evidence>
<dbReference type="Proteomes" id="UP001652642">
    <property type="component" value="Chromosome 1"/>
</dbReference>
<dbReference type="PANTHER" id="PTHR24246:SF31">
    <property type="entry name" value="G-PROTEIN COUPLED BILE ACID RECEPTOR 1"/>
    <property type="match status" value="1"/>
</dbReference>
<dbReference type="InterPro" id="IPR017452">
    <property type="entry name" value="GPCR_Rhodpsn_7TM"/>
</dbReference>
<dbReference type="InterPro" id="IPR000276">
    <property type="entry name" value="GPCR_Rhodpsn"/>
</dbReference>
<keyword evidence="7" id="KW-1015">Disulfide bond</keyword>
<keyword evidence="9" id="KW-0325">Glycoprotein</keyword>
<dbReference type="Pfam" id="PF00001">
    <property type="entry name" value="7tm_1"/>
    <property type="match status" value="1"/>
</dbReference>
<name>A0A6J0UN01_9SAUR</name>
<feature type="transmembrane region" description="Helical" evidence="12">
    <location>
        <begin position="169"/>
        <end position="195"/>
    </location>
</feature>
<evidence type="ECO:0000256" key="5">
    <source>
        <dbReference type="ARBA" id="ARBA00023040"/>
    </source>
</evidence>
<feature type="transmembrane region" description="Helical" evidence="12">
    <location>
        <begin position="265"/>
        <end position="284"/>
    </location>
</feature>
<dbReference type="GO" id="GO:0005886">
    <property type="term" value="C:plasma membrane"/>
    <property type="evidence" value="ECO:0007669"/>
    <property type="project" value="UniProtKB-SubCell"/>
</dbReference>
<evidence type="ECO:0000259" key="13">
    <source>
        <dbReference type="PROSITE" id="PS50262"/>
    </source>
</evidence>
<feature type="transmembrane region" description="Helical" evidence="12">
    <location>
        <begin position="53"/>
        <end position="73"/>
    </location>
</feature>
<dbReference type="GO" id="GO:0038182">
    <property type="term" value="F:G protein-coupled bile acid receptor activity"/>
    <property type="evidence" value="ECO:0007669"/>
    <property type="project" value="TreeGrafter"/>
</dbReference>
<feature type="transmembrane region" description="Helical" evidence="12">
    <location>
        <begin position="230"/>
        <end position="253"/>
    </location>
</feature>
<dbReference type="OrthoDB" id="8817982at2759"/>
<organism evidence="14 15">
    <name type="scientific">Pogona vitticeps</name>
    <name type="common">central bearded dragon</name>
    <dbReference type="NCBI Taxonomy" id="103695"/>
    <lineage>
        <taxon>Eukaryota</taxon>
        <taxon>Metazoa</taxon>
        <taxon>Chordata</taxon>
        <taxon>Craniata</taxon>
        <taxon>Vertebrata</taxon>
        <taxon>Euteleostomi</taxon>
        <taxon>Lepidosauria</taxon>
        <taxon>Squamata</taxon>
        <taxon>Bifurcata</taxon>
        <taxon>Unidentata</taxon>
        <taxon>Episquamata</taxon>
        <taxon>Toxicofera</taxon>
        <taxon>Iguania</taxon>
        <taxon>Acrodonta</taxon>
        <taxon>Agamidae</taxon>
        <taxon>Amphibolurinae</taxon>
        <taxon>Pogona</taxon>
    </lineage>
</organism>
<evidence type="ECO:0000256" key="8">
    <source>
        <dbReference type="ARBA" id="ARBA00023170"/>
    </source>
</evidence>
<feature type="transmembrane region" description="Helical" evidence="12">
    <location>
        <begin position="128"/>
        <end position="149"/>
    </location>
</feature>
<accession>A0A6J0UN01</accession>
<gene>
    <name evidence="15" type="primary">GPBAR1</name>
</gene>
<dbReference type="GeneID" id="110085119"/>
<feature type="domain" description="G-protein coupled receptors family 1 profile" evidence="13">
    <location>
        <begin position="31"/>
        <end position="282"/>
    </location>
</feature>
<reference evidence="15" key="2">
    <citation type="submission" date="2025-08" db="UniProtKB">
        <authorList>
            <consortium name="RefSeq"/>
        </authorList>
    </citation>
    <scope>IDENTIFICATION</scope>
</reference>
<dbReference type="SUPFAM" id="SSF81321">
    <property type="entry name" value="Family A G protein-coupled receptor-like"/>
    <property type="match status" value="1"/>
</dbReference>